<organism evidence="2 3">
    <name type="scientific">Chitinophaga agrisoli</name>
    <dbReference type="NCBI Taxonomy" id="2607653"/>
    <lineage>
        <taxon>Bacteria</taxon>
        <taxon>Pseudomonadati</taxon>
        <taxon>Bacteroidota</taxon>
        <taxon>Chitinophagia</taxon>
        <taxon>Chitinophagales</taxon>
        <taxon>Chitinophagaceae</taxon>
        <taxon>Chitinophaga</taxon>
    </lineage>
</organism>
<dbReference type="RefSeq" id="WP_149840288.1">
    <property type="nucleotide sequence ID" value="NZ_VUOC01000004.1"/>
</dbReference>
<proteinExistence type="predicted"/>
<dbReference type="AlphaFoldDB" id="A0A5B2VLN3"/>
<reference evidence="2 3" key="2">
    <citation type="submission" date="2019-09" db="EMBL/GenBank/DDBJ databases">
        <authorList>
            <person name="Jin C."/>
        </authorList>
    </citation>
    <scope>NUCLEOTIDE SEQUENCE [LARGE SCALE GENOMIC DNA]</scope>
    <source>
        <strain evidence="2 3">BN140078</strain>
    </source>
</reference>
<comment type="caution">
    <text evidence="2">The sequence shown here is derived from an EMBL/GenBank/DDBJ whole genome shotgun (WGS) entry which is preliminary data.</text>
</comment>
<gene>
    <name evidence="2" type="ORF">F0L74_23140</name>
</gene>
<protein>
    <submittedName>
        <fullName evidence="2">Uncharacterized protein</fullName>
    </submittedName>
</protein>
<evidence type="ECO:0000313" key="3">
    <source>
        <dbReference type="Proteomes" id="UP000324611"/>
    </source>
</evidence>
<keyword evidence="1" id="KW-0472">Membrane</keyword>
<dbReference type="Proteomes" id="UP000324611">
    <property type="component" value="Unassembled WGS sequence"/>
</dbReference>
<reference evidence="2 3" key="1">
    <citation type="submission" date="2019-09" db="EMBL/GenBank/DDBJ databases">
        <title>Chitinophaga ginsengihumi sp. nov., isolated from soil of ginseng rhizosphere.</title>
        <authorList>
            <person name="Lee J."/>
        </authorList>
    </citation>
    <scope>NUCLEOTIDE SEQUENCE [LARGE SCALE GENOMIC DNA]</scope>
    <source>
        <strain evidence="2 3">BN140078</strain>
    </source>
</reference>
<name>A0A5B2VLN3_9BACT</name>
<evidence type="ECO:0000313" key="2">
    <source>
        <dbReference type="EMBL" id="KAA2239109.1"/>
    </source>
</evidence>
<sequence>MKLTDRLLAPTPPFFAKVRNIGLILTAVSSAVLGLPVLAALPAIIGKVAAYLAVAGTVMSGVSQTAVDTDAD</sequence>
<dbReference type="EMBL" id="VUOC01000004">
    <property type="protein sequence ID" value="KAA2239109.1"/>
    <property type="molecule type" value="Genomic_DNA"/>
</dbReference>
<feature type="transmembrane region" description="Helical" evidence="1">
    <location>
        <begin position="20"/>
        <end position="41"/>
    </location>
</feature>
<evidence type="ECO:0000256" key="1">
    <source>
        <dbReference type="SAM" id="Phobius"/>
    </source>
</evidence>
<keyword evidence="3" id="KW-1185">Reference proteome</keyword>
<keyword evidence="1" id="KW-1133">Transmembrane helix</keyword>
<keyword evidence="1" id="KW-0812">Transmembrane</keyword>
<accession>A0A5B2VLN3</accession>